<sequence>MNKTTLSPASSRYAQKPASYAATVAAEEDQYDAGPLTETVSNALKAQPPATTASSDAPVLFRRWHEGVAFMGLGPSAGLLRINDQRTKDWTARTWALVQMRSLYTTYPHKHRGNAKVAAACRELNTLCNRNDVQRSGLPCNRNLLRLLLELTAADEELAVGLQATPPEFTRPQSMNFQNPLPTIEEVPASPPRVPPLAVAHLARTPASLTDRRASRRDEGGEQRSTPRVTALSRRSKTHERSAPRPQPGSGGGPESNAPAPQ</sequence>
<feature type="region of interest" description="Disordered" evidence="1">
    <location>
        <begin position="167"/>
        <end position="262"/>
    </location>
</feature>
<evidence type="ECO:0000256" key="1">
    <source>
        <dbReference type="SAM" id="MobiDB-lite"/>
    </source>
</evidence>
<evidence type="ECO:0000313" key="2">
    <source>
        <dbReference type="EMBL" id="QIM54149.1"/>
    </source>
</evidence>
<dbReference type="AlphaFoldDB" id="A0A6G8IM04"/>
<feature type="compositionally biased region" description="Basic and acidic residues" evidence="1">
    <location>
        <begin position="210"/>
        <end position="222"/>
    </location>
</feature>
<reference evidence="2 3" key="1">
    <citation type="submission" date="2020-03" db="EMBL/GenBank/DDBJ databases">
        <title>Hydrogenophaga sp. nov. isolated from cyanobacterial mat.</title>
        <authorList>
            <person name="Thorat V."/>
            <person name="Kirdat K."/>
            <person name="Tiwarekar B."/>
            <person name="Costa E.D."/>
            <person name="Yadav A."/>
        </authorList>
    </citation>
    <scope>NUCLEOTIDE SEQUENCE [LARGE SCALE GENOMIC DNA]</scope>
    <source>
        <strain evidence="2 3">BA0156</strain>
    </source>
</reference>
<protein>
    <submittedName>
        <fullName evidence="2">Uncharacterized protein</fullName>
    </submittedName>
</protein>
<organism evidence="2 3">
    <name type="scientific">Hydrogenophaga crocea</name>
    <dbReference type="NCBI Taxonomy" id="2716225"/>
    <lineage>
        <taxon>Bacteria</taxon>
        <taxon>Pseudomonadati</taxon>
        <taxon>Pseudomonadota</taxon>
        <taxon>Betaproteobacteria</taxon>
        <taxon>Burkholderiales</taxon>
        <taxon>Comamonadaceae</taxon>
        <taxon>Hydrogenophaga</taxon>
    </lineage>
</organism>
<accession>A0A6G8IM04</accession>
<keyword evidence="3" id="KW-1185">Reference proteome</keyword>
<gene>
    <name evidence="2" type="ORF">G9Q37_19330</name>
</gene>
<feature type="compositionally biased region" description="Polar residues" evidence="1">
    <location>
        <begin position="171"/>
        <end position="181"/>
    </location>
</feature>
<proteinExistence type="predicted"/>
<evidence type="ECO:0000313" key="3">
    <source>
        <dbReference type="Proteomes" id="UP000503162"/>
    </source>
</evidence>
<dbReference type="RefSeq" id="WP_166229842.1">
    <property type="nucleotide sequence ID" value="NZ_CP049989.1"/>
</dbReference>
<dbReference type="Proteomes" id="UP000503162">
    <property type="component" value="Chromosome"/>
</dbReference>
<dbReference type="EMBL" id="CP049989">
    <property type="protein sequence ID" value="QIM54149.1"/>
    <property type="molecule type" value="Genomic_DNA"/>
</dbReference>
<dbReference type="KEGG" id="hcz:G9Q37_19330"/>
<name>A0A6G8IM04_9BURK</name>